<dbReference type="SUPFAM" id="SSF52047">
    <property type="entry name" value="RNI-like"/>
    <property type="match status" value="1"/>
</dbReference>
<organism evidence="1 2">
    <name type="scientific">Sorghum bicolor</name>
    <name type="common">Sorghum</name>
    <name type="synonym">Sorghum vulgare</name>
    <dbReference type="NCBI Taxonomy" id="4558"/>
    <lineage>
        <taxon>Eukaryota</taxon>
        <taxon>Viridiplantae</taxon>
        <taxon>Streptophyta</taxon>
        <taxon>Embryophyta</taxon>
        <taxon>Tracheophyta</taxon>
        <taxon>Spermatophyta</taxon>
        <taxon>Magnoliopsida</taxon>
        <taxon>Liliopsida</taxon>
        <taxon>Poales</taxon>
        <taxon>Poaceae</taxon>
        <taxon>PACMAD clade</taxon>
        <taxon>Panicoideae</taxon>
        <taxon>Andropogonodae</taxon>
        <taxon>Andropogoneae</taxon>
        <taxon>Sorghinae</taxon>
        <taxon>Sorghum</taxon>
    </lineage>
</organism>
<name>A0A921UBR9_SORBI</name>
<evidence type="ECO:0000313" key="1">
    <source>
        <dbReference type="EMBL" id="KAG0524980.1"/>
    </source>
</evidence>
<dbReference type="EMBL" id="CM027685">
    <property type="protein sequence ID" value="KAG0524980.1"/>
    <property type="molecule type" value="Genomic_DNA"/>
</dbReference>
<dbReference type="Gene3D" id="3.80.10.10">
    <property type="entry name" value="Ribonuclease Inhibitor"/>
    <property type="match status" value="1"/>
</dbReference>
<proteinExistence type="predicted"/>
<comment type="caution">
    <text evidence="1">The sequence shown here is derived from an EMBL/GenBank/DDBJ whole genome shotgun (WGS) entry which is preliminary data.</text>
</comment>
<sequence length="121" mass="13756">MDGGSWLSAKPRHLGFARTDLPSSIIAASQLLQTLKLSFFDALLVLPKWLGELSALRQLKIETCPSLTSLPSSMKCLTSLQELEIIRCPKLGRRYRKGEREDWQLISHIPHVDIWKITDED</sequence>
<dbReference type="AlphaFoldDB" id="A0A921UBR9"/>
<evidence type="ECO:0008006" key="3">
    <source>
        <dbReference type="Google" id="ProtNLM"/>
    </source>
</evidence>
<dbReference type="PANTHER" id="PTHR36766:SF70">
    <property type="entry name" value="DISEASE RESISTANCE PROTEIN RGA4"/>
    <property type="match status" value="1"/>
</dbReference>
<reference evidence="1" key="1">
    <citation type="journal article" date="2019" name="BMC Genomics">
        <title>A new reference genome for Sorghum bicolor reveals high levels of sequence similarity between sweet and grain genotypes: implications for the genetics of sugar metabolism.</title>
        <authorList>
            <person name="Cooper E.A."/>
            <person name="Brenton Z.W."/>
            <person name="Flinn B.S."/>
            <person name="Jenkins J."/>
            <person name="Shu S."/>
            <person name="Flowers D."/>
            <person name="Luo F."/>
            <person name="Wang Y."/>
            <person name="Xia P."/>
            <person name="Barry K."/>
            <person name="Daum C."/>
            <person name="Lipzen A."/>
            <person name="Yoshinaga Y."/>
            <person name="Schmutz J."/>
            <person name="Saski C."/>
            <person name="Vermerris W."/>
            <person name="Kresovich S."/>
        </authorList>
    </citation>
    <scope>NUCLEOTIDE SEQUENCE</scope>
</reference>
<protein>
    <recommendedName>
        <fullName evidence="3">NB-ARC domain-containing protein</fullName>
    </recommendedName>
</protein>
<gene>
    <name evidence="1" type="ORF">BDA96_06G016000</name>
</gene>
<dbReference type="Proteomes" id="UP000807115">
    <property type="component" value="Chromosome 6"/>
</dbReference>
<accession>A0A921UBR9</accession>
<dbReference type="PANTHER" id="PTHR36766">
    <property type="entry name" value="PLANT BROAD-SPECTRUM MILDEW RESISTANCE PROTEIN RPW8"/>
    <property type="match status" value="1"/>
</dbReference>
<evidence type="ECO:0000313" key="2">
    <source>
        <dbReference type="Proteomes" id="UP000807115"/>
    </source>
</evidence>
<reference evidence="1" key="2">
    <citation type="submission" date="2020-10" db="EMBL/GenBank/DDBJ databases">
        <authorList>
            <person name="Cooper E.A."/>
            <person name="Brenton Z.W."/>
            <person name="Flinn B.S."/>
            <person name="Jenkins J."/>
            <person name="Shu S."/>
            <person name="Flowers D."/>
            <person name="Luo F."/>
            <person name="Wang Y."/>
            <person name="Xia P."/>
            <person name="Barry K."/>
            <person name="Daum C."/>
            <person name="Lipzen A."/>
            <person name="Yoshinaga Y."/>
            <person name="Schmutz J."/>
            <person name="Saski C."/>
            <person name="Vermerris W."/>
            <person name="Kresovich S."/>
        </authorList>
    </citation>
    <scope>NUCLEOTIDE SEQUENCE</scope>
</reference>
<dbReference type="InterPro" id="IPR032675">
    <property type="entry name" value="LRR_dom_sf"/>
</dbReference>